<gene>
    <name evidence="2" type="ORF">GCM10009639_51100</name>
</gene>
<keyword evidence="3" id="KW-1185">Reference proteome</keyword>
<organism evidence="2 3">
    <name type="scientific">Kitasatospora putterlickiae</name>
    <dbReference type="NCBI Taxonomy" id="221725"/>
    <lineage>
        <taxon>Bacteria</taxon>
        <taxon>Bacillati</taxon>
        <taxon>Actinomycetota</taxon>
        <taxon>Actinomycetes</taxon>
        <taxon>Kitasatosporales</taxon>
        <taxon>Streptomycetaceae</taxon>
        <taxon>Kitasatospora</taxon>
    </lineage>
</organism>
<protein>
    <recommendedName>
        <fullName evidence="1">DUF397 domain-containing protein</fullName>
    </recommendedName>
</protein>
<accession>A0ABP4J0X3</accession>
<feature type="domain" description="DUF397" evidence="1">
    <location>
        <begin position="3"/>
        <end position="53"/>
    </location>
</feature>
<dbReference type="Pfam" id="PF04149">
    <property type="entry name" value="DUF397"/>
    <property type="match status" value="1"/>
</dbReference>
<proteinExistence type="predicted"/>
<reference evidence="3" key="1">
    <citation type="journal article" date="2019" name="Int. J. Syst. Evol. Microbiol.">
        <title>The Global Catalogue of Microorganisms (GCM) 10K type strain sequencing project: providing services to taxonomists for standard genome sequencing and annotation.</title>
        <authorList>
            <consortium name="The Broad Institute Genomics Platform"/>
            <consortium name="The Broad Institute Genome Sequencing Center for Infectious Disease"/>
            <person name="Wu L."/>
            <person name="Ma J."/>
        </authorList>
    </citation>
    <scope>NUCLEOTIDE SEQUENCE [LARGE SCALE GENOMIC DNA]</scope>
    <source>
        <strain evidence="3">JCM 12393</strain>
    </source>
</reference>
<evidence type="ECO:0000259" key="1">
    <source>
        <dbReference type="Pfam" id="PF04149"/>
    </source>
</evidence>
<name>A0ABP4J0X3_9ACTN</name>
<comment type="caution">
    <text evidence="2">The sequence shown here is derived from an EMBL/GenBank/DDBJ whole genome shotgun (WGS) entry which is preliminary data.</text>
</comment>
<dbReference type="Proteomes" id="UP001499863">
    <property type="component" value="Unassembled WGS sequence"/>
</dbReference>
<evidence type="ECO:0000313" key="2">
    <source>
        <dbReference type="EMBL" id="GAA1404826.1"/>
    </source>
</evidence>
<evidence type="ECO:0000313" key="3">
    <source>
        <dbReference type="Proteomes" id="UP001499863"/>
    </source>
</evidence>
<sequence length="62" mass="7013">MTDWQKSSMSGNSNQCVEVRTAGGRIEIRESDTPESVVTTTRESFGRWLARVKRGEFDHPTP</sequence>
<dbReference type="InterPro" id="IPR007278">
    <property type="entry name" value="DUF397"/>
</dbReference>
<dbReference type="RefSeq" id="WP_344340116.1">
    <property type="nucleotide sequence ID" value="NZ_BAAAKJ010000286.1"/>
</dbReference>
<dbReference type="EMBL" id="BAAAKJ010000286">
    <property type="protein sequence ID" value="GAA1404826.1"/>
    <property type="molecule type" value="Genomic_DNA"/>
</dbReference>